<evidence type="ECO:0000313" key="3">
    <source>
        <dbReference type="Proteomes" id="UP000594260"/>
    </source>
</evidence>
<feature type="region of interest" description="Disordered" evidence="1">
    <location>
        <begin position="1"/>
        <end position="66"/>
    </location>
</feature>
<feature type="compositionally biased region" description="Low complexity" evidence="1">
    <location>
        <begin position="25"/>
        <end position="46"/>
    </location>
</feature>
<dbReference type="RefSeq" id="XP_022656686.1">
    <property type="nucleotide sequence ID" value="XM_022800951.1"/>
</dbReference>
<organism evidence="2 3">
    <name type="scientific">Varroa destructor</name>
    <name type="common">Honeybee mite</name>
    <dbReference type="NCBI Taxonomy" id="109461"/>
    <lineage>
        <taxon>Eukaryota</taxon>
        <taxon>Metazoa</taxon>
        <taxon>Ecdysozoa</taxon>
        <taxon>Arthropoda</taxon>
        <taxon>Chelicerata</taxon>
        <taxon>Arachnida</taxon>
        <taxon>Acari</taxon>
        <taxon>Parasitiformes</taxon>
        <taxon>Mesostigmata</taxon>
        <taxon>Gamasina</taxon>
        <taxon>Dermanyssoidea</taxon>
        <taxon>Varroidae</taxon>
        <taxon>Varroa</taxon>
    </lineage>
</organism>
<dbReference type="InParanoid" id="A0A7M7MES9"/>
<dbReference type="RefSeq" id="XP_022656685.1">
    <property type="nucleotide sequence ID" value="XM_022800950.1"/>
</dbReference>
<protein>
    <submittedName>
        <fullName evidence="2">Uncharacterized protein</fullName>
    </submittedName>
</protein>
<feature type="region of interest" description="Disordered" evidence="1">
    <location>
        <begin position="178"/>
        <end position="217"/>
    </location>
</feature>
<feature type="compositionally biased region" description="Low complexity" evidence="1">
    <location>
        <begin position="178"/>
        <end position="193"/>
    </location>
</feature>
<dbReference type="OrthoDB" id="10494497at2759"/>
<sequence length="411" mass="44567">MSNNNDANAEANDNNNEVQGRENLENQPPQQLQHHNHNNIQQLPQPAHGHPLDHDPLNNQNNPPEWAAFPDLLRVQEPQQNGGGGVVVAGDIVVGGPGLMGNPLVLQRAGVANPPDVSLPGAAGRDPPPPDFDIDRMGALHNQRLPDMALDADQAQGQAAAAAQHSLPDMALDASGAHAGAHARASGSHCGGARLRPRRSPGSHDLRIEPRGSPMGMNTNQQHLPGSLARMAQAVAISGGVETVDNNGVLIGPIAAGNQTYPVDILTNRLMDLEAQVANLHQQMLERDRHRVEQSARVLDELTALRRSVEASNYAGRERDHASLENRLINMESLIQRLAQGPPVALGPQQQAVPEDVLATLRSEERRRQRRETERLARTLAASLHVAVEHFIDMLNQEDDDNGRRHEDDSR</sequence>
<reference evidence="2" key="1">
    <citation type="submission" date="2021-01" db="UniProtKB">
        <authorList>
            <consortium name="EnsemblMetazoa"/>
        </authorList>
    </citation>
    <scope>IDENTIFICATION</scope>
</reference>
<feature type="compositionally biased region" description="Low complexity" evidence="1">
    <location>
        <begin position="1"/>
        <end position="17"/>
    </location>
</feature>
<accession>A0A7M7MES9</accession>
<dbReference type="AlphaFoldDB" id="A0A7M7MES9"/>
<name>A0A7M7MES9_VARDE</name>
<dbReference type="EnsemblMetazoa" id="XM_022800950">
    <property type="protein sequence ID" value="XP_022656685"/>
    <property type="gene ID" value="LOC111248480"/>
</dbReference>
<evidence type="ECO:0000313" key="2">
    <source>
        <dbReference type="EnsemblMetazoa" id="XP_022656685"/>
    </source>
</evidence>
<dbReference type="EnsemblMetazoa" id="XM_022800948">
    <property type="protein sequence ID" value="XP_022656683"/>
    <property type="gene ID" value="LOC111248480"/>
</dbReference>
<dbReference type="KEGG" id="vde:111248480"/>
<dbReference type="RefSeq" id="XP_022656683.1">
    <property type="nucleotide sequence ID" value="XM_022800948.1"/>
</dbReference>
<dbReference type="GeneID" id="111248480"/>
<dbReference type="EnsemblMetazoa" id="XM_022800951">
    <property type="protein sequence ID" value="XP_022656686"/>
    <property type="gene ID" value="LOC111248480"/>
</dbReference>
<dbReference type="RefSeq" id="XP_022656684.1">
    <property type="nucleotide sequence ID" value="XM_022800949.1"/>
</dbReference>
<dbReference type="EnsemblMetazoa" id="XM_022800949">
    <property type="protein sequence ID" value="XP_022656684"/>
    <property type="gene ID" value="LOC111248480"/>
</dbReference>
<dbReference type="Proteomes" id="UP000594260">
    <property type="component" value="Unplaced"/>
</dbReference>
<evidence type="ECO:0000256" key="1">
    <source>
        <dbReference type="SAM" id="MobiDB-lite"/>
    </source>
</evidence>
<keyword evidence="3" id="KW-1185">Reference proteome</keyword>
<proteinExistence type="predicted"/>